<gene>
    <name evidence="2" type="ORF">KH315_12455</name>
</gene>
<evidence type="ECO:0000313" key="2">
    <source>
        <dbReference type="EMBL" id="MBS6622953.1"/>
    </source>
</evidence>
<evidence type="ECO:0000313" key="3">
    <source>
        <dbReference type="Proteomes" id="UP000811365"/>
    </source>
</evidence>
<accession>A0A9E1GMB1</accession>
<dbReference type="Proteomes" id="UP000811365">
    <property type="component" value="Unassembled WGS sequence"/>
</dbReference>
<comment type="caution">
    <text evidence="2">The sequence shown here is derived from an EMBL/GenBank/DDBJ whole genome shotgun (WGS) entry which is preliminary data.</text>
</comment>
<protein>
    <submittedName>
        <fullName evidence="2">Uncharacterized protein</fullName>
    </submittedName>
</protein>
<sequence>MGVFKRYKDAQAAQKDAENAMPGAYQSNYTDRINEALDSMGAASNAGYDVGTDSELYRQYRAGAQANARAAAENAAAGAAALSGGYGSSYANSVAQQGYQQAMANVDSGLAGLRDKALTLYQLKQNGLSGLLSALQNQDSLEAAEHQGAVANAQDWRDYKKSRADQAAQEKSDFLSNLWEMAKSVGRAGLTAYDTYKGYTQQQWENEFAREQWEYNKERTGQSDALNAYEQAFNLYQQGAGDAANAVLGRYGLDTGIFDNYSGAPITRADKAGALTTAAGLAGGGSDEAARAVLELYGLDPNSVGNYRTIAGRQLATALATKSAGSSGGSSGRRSSSSSTKGSGNSWTNSQLQSMAKTFSSMKGNEPLYDFYKKTLTDNGWLNADTANVQSASQSGGVDMAEMLAKNYAKKGYSAWAIMNNMNQNGYSDEEIARALEKAGVKG</sequence>
<evidence type="ECO:0000256" key="1">
    <source>
        <dbReference type="SAM" id="MobiDB-lite"/>
    </source>
</evidence>
<dbReference type="AlphaFoldDB" id="A0A9E1GMB1"/>
<feature type="region of interest" description="Disordered" evidence="1">
    <location>
        <begin position="322"/>
        <end position="349"/>
    </location>
</feature>
<proteinExistence type="predicted"/>
<dbReference type="EMBL" id="JAGZYH010000059">
    <property type="protein sequence ID" value="MBS6622953.1"/>
    <property type="molecule type" value="Genomic_DNA"/>
</dbReference>
<organism evidence="2 3">
    <name type="scientific">Faecalibacterium prausnitzii</name>
    <dbReference type="NCBI Taxonomy" id="853"/>
    <lineage>
        <taxon>Bacteria</taxon>
        <taxon>Bacillati</taxon>
        <taxon>Bacillota</taxon>
        <taxon>Clostridia</taxon>
        <taxon>Eubacteriales</taxon>
        <taxon>Oscillospiraceae</taxon>
        <taxon>Faecalibacterium</taxon>
    </lineage>
</organism>
<feature type="compositionally biased region" description="Low complexity" evidence="1">
    <location>
        <begin position="332"/>
        <end position="344"/>
    </location>
</feature>
<name>A0A9E1GMB1_9FIRM</name>
<reference evidence="2" key="1">
    <citation type="submission" date="2021-02" db="EMBL/GenBank/DDBJ databases">
        <title>Infant gut strain persistence is associated with maternal origin, phylogeny, and functional potential including surface adhesion and iron acquisition.</title>
        <authorList>
            <person name="Lou Y.C."/>
        </authorList>
    </citation>
    <scope>NUCLEOTIDE SEQUENCE</scope>
    <source>
        <strain evidence="2">L2_039_000G1_dasL2_039_000G1_maxbin2.maxbin.077</strain>
    </source>
</reference>